<keyword evidence="2" id="KW-1185">Reference proteome</keyword>
<gene>
    <name evidence="1" type="ORF">Vadar_017283</name>
</gene>
<name>A0ACB7X1J6_9ERIC</name>
<accession>A0ACB7X1J6</accession>
<evidence type="ECO:0000313" key="2">
    <source>
        <dbReference type="Proteomes" id="UP000828048"/>
    </source>
</evidence>
<dbReference type="Proteomes" id="UP000828048">
    <property type="component" value="Chromosome 2"/>
</dbReference>
<dbReference type="EMBL" id="CM037152">
    <property type="protein sequence ID" value="KAH7834547.1"/>
    <property type="molecule type" value="Genomic_DNA"/>
</dbReference>
<comment type="caution">
    <text evidence="1">The sequence shown here is derived from an EMBL/GenBank/DDBJ whole genome shotgun (WGS) entry which is preliminary data.</text>
</comment>
<evidence type="ECO:0000313" key="1">
    <source>
        <dbReference type="EMBL" id="KAH7834547.1"/>
    </source>
</evidence>
<protein>
    <submittedName>
        <fullName evidence="1">Uncharacterized protein</fullName>
    </submittedName>
</protein>
<sequence>MMLAHPEAEWIFWVDSDAVFTDMDFKPPLEKYKDYNLVVHGWSYNVYVRKTWSRVNSGVFFIRNCQWSMDFLEVWTSMGSQTPNFEKWGQILTSTMSDKIDSEADEQSALVYLLLTEKETWGVKIYIENEYQLSGYWLDFVDSFDNTSDNYARIEKEVPEL</sequence>
<proteinExistence type="predicted"/>
<reference evidence="1 2" key="1">
    <citation type="journal article" date="2021" name="Hortic Res">
        <title>High-quality reference genome and annotation aids understanding of berry development for evergreen blueberry (Vaccinium darrowii).</title>
        <authorList>
            <person name="Yu J."/>
            <person name="Hulse-Kemp A.M."/>
            <person name="Babiker E."/>
            <person name="Staton M."/>
        </authorList>
    </citation>
    <scope>NUCLEOTIDE SEQUENCE [LARGE SCALE GENOMIC DNA]</scope>
    <source>
        <strain evidence="2">cv. NJ 8807/NJ 8810</strain>
        <tissue evidence="1">Young leaf</tissue>
    </source>
</reference>
<organism evidence="1 2">
    <name type="scientific">Vaccinium darrowii</name>
    <dbReference type="NCBI Taxonomy" id="229202"/>
    <lineage>
        <taxon>Eukaryota</taxon>
        <taxon>Viridiplantae</taxon>
        <taxon>Streptophyta</taxon>
        <taxon>Embryophyta</taxon>
        <taxon>Tracheophyta</taxon>
        <taxon>Spermatophyta</taxon>
        <taxon>Magnoliopsida</taxon>
        <taxon>eudicotyledons</taxon>
        <taxon>Gunneridae</taxon>
        <taxon>Pentapetalae</taxon>
        <taxon>asterids</taxon>
        <taxon>Ericales</taxon>
        <taxon>Ericaceae</taxon>
        <taxon>Vaccinioideae</taxon>
        <taxon>Vaccinieae</taxon>
        <taxon>Vaccinium</taxon>
    </lineage>
</organism>